<evidence type="ECO:0000256" key="2">
    <source>
        <dbReference type="SAM" id="Phobius"/>
    </source>
</evidence>
<feature type="transmembrane region" description="Helical" evidence="2">
    <location>
        <begin position="39"/>
        <end position="58"/>
    </location>
</feature>
<feature type="transmembrane region" description="Helical" evidence="2">
    <location>
        <begin position="129"/>
        <end position="146"/>
    </location>
</feature>
<reference evidence="3" key="1">
    <citation type="submission" date="2021-06" db="EMBL/GenBank/DDBJ databases">
        <title>Direct submission.</title>
        <authorList>
            <person name="Lee C.-S."/>
            <person name="Jin L."/>
        </authorList>
    </citation>
    <scope>NUCLEOTIDE SEQUENCE</scope>
    <source>
        <strain evidence="3">Con5</strain>
    </source>
</reference>
<dbReference type="RefSeq" id="WP_215503477.1">
    <property type="nucleotide sequence ID" value="NZ_CP076361.1"/>
</dbReference>
<keyword evidence="2" id="KW-1133">Transmembrane helix</keyword>
<dbReference type="InterPro" id="IPR018770">
    <property type="entry name" value="ChloroindolylP_hydrolase"/>
</dbReference>
<feature type="region of interest" description="Disordered" evidence="1">
    <location>
        <begin position="1"/>
        <end position="35"/>
    </location>
</feature>
<evidence type="ECO:0000313" key="4">
    <source>
        <dbReference type="Proteomes" id="UP000679352"/>
    </source>
</evidence>
<keyword evidence="2" id="KW-0472">Membrane</keyword>
<sequence>MAQRFGGKYSPDGSVSRSHDAAPGPTPPNRFDGQRPVRAGARSNLLFVVPLVFGLRAFQQPPAGMAFGLAALGLLLLSAWLTREGIRAQDAYEQRRVAKRPAIPRKIFGAVLMGLGLAAGGIMSDGGPVAAILFGVIGAALHLFSFGPDPLSDKGVAGIDSFQTDRVARAVDEAEAYLGAMKDAILRAGDRALETRVERFSTAARQLFRTIEGDPGDLTAARKYLSVYLMGARDATVKFVDFYAQSRDAKARADYEALLTDLETTFAARSQALLASNSGDLDVEIQVLRERLRYETPHL</sequence>
<dbReference type="Proteomes" id="UP000679352">
    <property type="component" value="Chromosome"/>
</dbReference>
<protein>
    <submittedName>
        <fullName evidence="3">5-bromo-4-chloroindolyl phosphate hydrolysis family protein</fullName>
    </submittedName>
</protein>
<name>A0A975PA49_9RHOB</name>
<keyword evidence="4" id="KW-1185">Reference proteome</keyword>
<proteinExistence type="predicted"/>
<evidence type="ECO:0000313" key="3">
    <source>
        <dbReference type="EMBL" id="QWK91286.1"/>
    </source>
</evidence>
<gene>
    <name evidence="3" type="ORF">KM031_05195</name>
</gene>
<dbReference type="KEGG" id="gfu:KM031_05195"/>
<dbReference type="Pfam" id="PF10112">
    <property type="entry name" value="Halogen_Hydrol"/>
    <property type="match status" value="1"/>
</dbReference>
<evidence type="ECO:0000256" key="1">
    <source>
        <dbReference type="SAM" id="MobiDB-lite"/>
    </source>
</evidence>
<accession>A0A975PA49</accession>
<dbReference type="AlphaFoldDB" id="A0A975PA49"/>
<organism evidence="3 4">
    <name type="scientific">Gemmobacter fulvus</name>
    <dbReference type="NCBI Taxonomy" id="2840474"/>
    <lineage>
        <taxon>Bacteria</taxon>
        <taxon>Pseudomonadati</taxon>
        <taxon>Pseudomonadota</taxon>
        <taxon>Alphaproteobacteria</taxon>
        <taxon>Rhodobacterales</taxon>
        <taxon>Paracoccaceae</taxon>
        <taxon>Gemmobacter</taxon>
    </lineage>
</organism>
<feature type="transmembrane region" description="Helical" evidence="2">
    <location>
        <begin position="64"/>
        <end position="82"/>
    </location>
</feature>
<keyword evidence="2" id="KW-0812">Transmembrane</keyword>
<dbReference type="EMBL" id="CP076361">
    <property type="protein sequence ID" value="QWK91286.1"/>
    <property type="molecule type" value="Genomic_DNA"/>
</dbReference>
<feature type="transmembrane region" description="Helical" evidence="2">
    <location>
        <begin position="103"/>
        <end position="123"/>
    </location>
</feature>